<geneLocation type="plasmid" evidence="1">
    <name>pA2485</name>
</geneLocation>
<geneLocation type="plasmid" evidence="2">
    <name>pA2503</name>
</geneLocation>
<dbReference type="EMBL" id="MN495625">
    <property type="protein sequence ID" value="QID24188.1"/>
    <property type="molecule type" value="Genomic_DNA"/>
</dbReference>
<evidence type="ECO:0000313" key="2">
    <source>
        <dbReference type="EMBL" id="QID24209.1"/>
    </source>
</evidence>
<evidence type="ECO:0000313" key="1">
    <source>
        <dbReference type="EMBL" id="QID24188.1"/>
    </source>
</evidence>
<keyword evidence="2" id="KW-0614">Plasmid</keyword>
<organism evidence="2">
    <name type="scientific">Acinetobacter baumannii</name>
    <dbReference type="NCBI Taxonomy" id="470"/>
    <lineage>
        <taxon>Bacteria</taxon>
        <taxon>Pseudomonadati</taxon>
        <taxon>Pseudomonadota</taxon>
        <taxon>Gammaproteobacteria</taxon>
        <taxon>Moraxellales</taxon>
        <taxon>Moraxellaceae</taxon>
        <taxon>Acinetobacter</taxon>
        <taxon>Acinetobacter calcoaceticus/baumannii complex</taxon>
    </lineage>
</organism>
<dbReference type="AlphaFoldDB" id="A0A6G6AQJ4"/>
<reference evidence="2" key="1">
    <citation type="submission" date="2019-09" db="EMBL/GenBank/DDBJ databases">
        <authorList>
            <person name="Liu L."/>
        </authorList>
    </citation>
    <scope>NUCLEOTIDE SEQUENCE</scope>
    <source>
        <strain evidence="1">A2485</strain>
        <strain evidence="2">A2503</strain>
        <plasmid evidence="1">pA2485</plasmid>
        <plasmid evidence="2">pA2503</plasmid>
    </source>
</reference>
<proteinExistence type="predicted"/>
<sequence>MSEAKTKGNFSFPGLLIIFNLLNAFRHAESLNLQHFQRLYDTIYLAI</sequence>
<accession>A0A6G6AQJ4</accession>
<name>A0A6G6AQJ4_ACIBA</name>
<protein>
    <submittedName>
        <fullName evidence="2">Uncharacterized protein</fullName>
    </submittedName>
</protein>
<dbReference type="EMBL" id="MN495626">
    <property type="protein sequence ID" value="QID24209.1"/>
    <property type="molecule type" value="Genomic_DNA"/>
</dbReference>